<evidence type="ECO:0000256" key="9">
    <source>
        <dbReference type="ARBA" id="ARBA00048403"/>
    </source>
</evidence>
<dbReference type="InterPro" id="IPR042263">
    <property type="entry name" value="DPH1/DPH2_1"/>
</dbReference>
<organism evidence="10">
    <name type="scientific">Schistosoma japonicum</name>
    <name type="common">Blood fluke</name>
    <dbReference type="NCBI Taxonomy" id="6182"/>
    <lineage>
        <taxon>Eukaryota</taxon>
        <taxon>Metazoa</taxon>
        <taxon>Spiralia</taxon>
        <taxon>Lophotrochozoa</taxon>
        <taxon>Platyhelminthes</taxon>
        <taxon>Trematoda</taxon>
        <taxon>Digenea</taxon>
        <taxon>Strigeidida</taxon>
        <taxon>Schistosomatoidea</taxon>
        <taxon>Schistosomatidae</taxon>
        <taxon>Schistosoma</taxon>
    </lineage>
</organism>
<protein>
    <recommendedName>
        <fullName evidence="3">2-(3-amino-3-carboxypropyl)histidine synthase subunit 1</fullName>
        <ecNumber evidence="2">2.5.1.108</ecNumber>
    </recommendedName>
    <alternativeName>
        <fullName evidence="7">Diphthamide biosynthesis protein 1</fullName>
    </alternativeName>
    <alternativeName>
        <fullName evidence="8">Diphtheria toxin resistance protein 1</fullName>
    </alternativeName>
    <alternativeName>
        <fullName evidence="6">S-adenosyl-L-methionine:L-histidine 3-amino-3-carboxypropyltransferase 1</fullName>
    </alternativeName>
</protein>
<dbReference type="Gene3D" id="3.40.50.11840">
    <property type="entry name" value="Diphthamide synthesis DPH1/DPH2 domain 1"/>
    <property type="match status" value="1"/>
</dbReference>
<proteinExistence type="evidence at transcript level"/>
<dbReference type="InterPro" id="IPR042264">
    <property type="entry name" value="DPH1/DPH2_2"/>
</dbReference>
<reference evidence="10" key="1">
    <citation type="submission" date="2004-11" db="EMBL/GenBank/DDBJ databases">
        <title>The full-length cDNA sequences of Schistosoma japonicum genes.</title>
        <authorList>
            <person name="Han Z."/>
        </authorList>
    </citation>
    <scope>NUCLEOTIDE SEQUENCE</scope>
</reference>
<dbReference type="Pfam" id="PF01866">
    <property type="entry name" value="Diphthamide_syn"/>
    <property type="match status" value="1"/>
</dbReference>
<dbReference type="EC" id="2.5.1.108" evidence="2"/>
<dbReference type="PANTHER" id="PTHR10762:SF1">
    <property type="entry name" value="2-(3-AMINO-3-CARBOXYPROPYL)HISTIDINE SYNTHASE SUBUNIT 1"/>
    <property type="match status" value="1"/>
</dbReference>
<dbReference type="PANTHER" id="PTHR10762">
    <property type="entry name" value="DIPHTHAMIDE BIOSYNTHESIS PROTEIN"/>
    <property type="match status" value="1"/>
</dbReference>
<evidence type="ECO:0000256" key="7">
    <source>
        <dbReference type="ARBA" id="ARBA00032574"/>
    </source>
</evidence>
<evidence type="ECO:0000256" key="6">
    <source>
        <dbReference type="ARBA" id="ARBA00031690"/>
    </source>
</evidence>
<name>Q5DGP3_SCHJA</name>
<evidence type="ECO:0000256" key="3">
    <source>
        <dbReference type="ARBA" id="ARBA00021915"/>
    </source>
</evidence>
<evidence type="ECO:0000256" key="4">
    <source>
        <dbReference type="ARBA" id="ARBA00022679"/>
    </source>
</evidence>
<reference evidence="10" key="2">
    <citation type="journal article" date="2006" name="PLoS Pathog.">
        <title>New perspectives on host-parasite interplay by comparative transcriptomic and proteomic analyses of Schistosoma japonicum.</title>
        <authorList>
            <person name="Liu F."/>
            <person name="Lu J."/>
            <person name="Hu W."/>
            <person name="Wang S.Y."/>
            <person name="Cui S.J."/>
            <person name="Chi M."/>
            <person name="Yan Q."/>
            <person name="Wang X.R."/>
            <person name="Song H.D."/>
            <person name="Xu X.N."/>
            <person name="Wang J.J."/>
            <person name="Zhang X.L."/>
            <person name="Zhang X."/>
            <person name="Wang Z.Q."/>
            <person name="Xue C.L."/>
            <person name="Brindley P.J."/>
            <person name="McManus D.P."/>
            <person name="Yang P.Y."/>
            <person name="Feng Z."/>
            <person name="Chen Z."/>
            <person name="Han Z.G."/>
        </authorList>
    </citation>
    <scope>NUCLEOTIDE SEQUENCE</scope>
</reference>
<keyword evidence="5" id="KW-0949">S-adenosyl-L-methionine</keyword>
<evidence type="ECO:0000256" key="2">
    <source>
        <dbReference type="ARBA" id="ARBA00012221"/>
    </source>
</evidence>
<evidence type="ECO:0000313" key="10">
    <source>
        <dbReference type="EMBL" id="AAW25013.1"/>
    </source>
</evidence>
<dbReference type="EMBL" id="AY813281">
    <property type="protein sequence ID" value="AAW25013.1"/>
    <property type="molecule type" value="mRNA"/>
</dbReference>
<accession>Q5DGP3</accession>
<sequence length="189" mass="21059">MPTKRIIPWKIPDWLLEDSLLNKSISECLPVHYNFEIHKTIWRIYCLRAKNIALQMPEGLLLFAIPISEIIRNYFLRTDKLSRSTLPITTNGTTVAENNIRDIDFVILGDVTYGACCIEELTAKALNVDLIVHYGHSCLIPIDTISVLLQAAKQPLLEAGYSVTIPQCLPLSPGEILGCTSPKVEGVDA</sequence>
<keyword evidence="4" id="KW-0808">Transferase</keyword>
<dbReference type="NCBIfam" id="TIGR00322">
    <property type="entry name" value="diphth2_R"/>
    <property type="match status" value="1"/>
</dbReference>
<evidence type="ECO:0000256" key="8">
    <source>
        <dbReference type="ARBA" id="ARBA00032789"/>
    </source>
</evidence>
<dbReference type="GO" id="GO:0017183">
    <property type="term" value="P:protein histidyl modification to diphthamide"/>
    <property type="evidence" value="ECO:0007669"/>
    <property type="project" value="InterPro"/>
</dbReference>
<dbReference type="InterPro" id="IPR016435">
    <property type="entry name" value="DPH1/DPH2"/>
</dbReference>
<comment type="similarity">
    <text evidence="1">Belongs to the DPH1/DPH2 family. DPH1 subfamily.</text>
</comment>
<evidence type="ECO:0000256" key="5">
    <source>
        <dbReference type="ARBA" id="ARBA00022691"/>
    </source>
</evidence>
<comment type="catalytic activity">
    <reaction evidence="9">
        <text>L-histidyl-[translation elongation factor 2] + S-adenosyl-L-methionine = 2-[(3S)-amino-3-carboxypropyl]-L-histidyl-[translation elongation factor 2] + S-methyl-5'-thioadenosine + H(+)</text>
        <dbReference type="Rhea" id="RHEA:36783"/>
        <dbReference type="Rhea" id="RHEA-COMP:9748"/>
        <dbReference type="Rhea" id="RHEA-COMP:9749"/>
        <dbReference type="ChEBI" id="CHEBI:15378"/>
        <dbReference type="ChEBI" id="CHEBI:17509"/>
        <dbReference type="ChEBI" id="CHEBI:29979"/>
        <dbReference type="ChEBI" id="CHEBI:59789"/>
        <dbReference type="ChEBI" id="CHEBI:73995"/>
        <dbReference type="EC" id="2.5.1.108"/>
    </reaction>
</comment>
<evidence type="ECO:0000256" key="1">
    <source>
        <dbReference type="ARBA" id="ARBA00010173"/>
    </source>
</evidence>
<dbReference type="SFLD" id="SFLDS00032">
    <property type="entry name" value="Radical_SAM_3-amino-3-carboxyp"/>
    <property type="match status" value="1"/>
</dbReference>
<dbReference type="GO" id="GO:0090560">
    <property type="term" value="F:2-(3-amino-3-carboxypropyl)histidine synthase activity"/>
    <property type="evidence" value="ECO:0007669"/>
    <property type="project" value="UniProtKB-EC"/>
</dbReference>
<dbReference type="Gene3D" id="3.40.50.11850">
    <property type="entry name" value="Diphthamide synthesis DPH1/DPH2 domain 2"/>
    <property type="match status" value="1"/>
</dbReference>
<dbReference type="AlphaFoldDB" id="Q5DGP3"/>